<keyword evidence="11" id="KW-0067">ATP-binding</keyword>
<evidence type="ECO:0000256" key="13">
    <source>
        <dbReference type="ARBA" id="ARBA00023136"/>
    </source>
</evidence>
<dbReference type="Gene3D" id="1.10.8.430">
    <property type="entry name" value="Helical domain of apoptotic protease-activating factors"/>
    <property type="match status" value="1"/>
</dbReference>
<dbReference type="Pfam" id="PF23598">
    <property type="entry name" value="LRR_14"/>
    <property type="match status" value="1"/>
</dbReference>
<evidence type="ECO:0000259" key="17">
    <source>
        <dbReference type="Pfam" id="PF23559"/>
    </source>
</evidence>
<dbReference type="InterPro" id="IPR042197">
    <property type="entry name" value="Apaf_helical"/>
</dbReference>
<keyword evidence="7" id="KW-0381">Hypersensitive response</keyword>
<keyword evidence="5" id="KW-0963">Cytoplasm</keyword>
<feature type="region of interest" description="Disordered" evidence="14">
    <location>
        <begin position="123"/>
        <end position="158"/>
    </location>
</feature>
<feature type="compositionally biased region" description="Acidic residues" evidence="14">
    <location>
        <begin position="131"/>
        <end position="158"/>
    </location>
</feature>
<keyword evidence="6" id="KW-0433">Leucine-rich repeat</keyword>
<feature type="domain" description="Late blight resistance protein R1A-like N-terminal" evidence="16">
    <location>
        <begin position="192"/>
        <end position="408"/>
    </location>
</feature>
<feature type="domain" description="Disease resistance protein winged helix" evidence="17">
    <location>
        <begin position="854"/>
        <end position="924"/>
    </location>
</feature>
<evidence type="ECO:0000256" key="11">
    <source>
        <dbReference type="ARBA" id="ARBA00022840"/>
    </source>
</evidence>
<comment type="function">
    <text evidence="1">Confers resistance to late blight (Phytophthora infestans) races carrying the avirulence gene Avr1. Resistance proteins guard the plant against pathogens that contain an appropriate avirulence protein via an indirect interaction with this avirulence protein. That triggers a defense system including the hypersensitive response, which restricts the pathogen growth.</text>
</comment>
<protein>
    <submittedName>
        <fullName evidence="19">Uncharacterized protein</fullName>
    </submittedName>
</protein>
<dbReference type="InterPro" id="IPR036388">
    <property type="entry name" value="WH-like_DNA-bd_sf"/>
</dbReference>
<evidence type="ECO:0000256" key="1">
    <source>
        <dbReference type="ARBA" id="ARBA00002074"/>
    </source>
</evidence>
<dbReference type="InterPro" id="IPR055414">
    <property type="entry name" value="LRR_R13L4/SHOC2-like"/>
</dbReference>
<dbReference type="Pfam" id="PF12061">
    <property type="entry name" value="NB-LRR"/>
    <property type="match status" value="1"/>
</dbReference>
<evidence type="ECO:0000259" key="18">
    <source>
        <dbReference type="Pfam" id="PF23598"/>
    </source>
</evidence>
<evidence type="ECO:0000256" key="9">
    <source>
        <dbReference type="ARBA" id="ARBA00022741"/>
    </source>
</evidence>
<evidence type="ECO:0000259" key="15">
    <source>
        <dbReference type="Pfam" id="PF00931"/>
    </source>
</evidence>
<evidence type="ECO:0000256" key="2">
    <source>
        <dbReference type="ARBA" id="ARBA00004170"/>
    </source>
</evidence>
<dbReference type="InterPro" id="IPR027417">
    <property type="entry name" value="P-loop_NTPase"/>
</dbReference>
<evidence type="ECO:0000259" key="16">
    <source>
        <dbReference type="Pfam" id="PF12061"/>
    </source>
</evidence>
<keyword evidence="10" id="KW-0611">Plant defense</keyword>
<evidence type="ECO:0000256" key="12">
    <source>
        <dbReference type="ARBA" id="ARBA00023054"/>
    </source>
</evidence>
<dbReference type="Proteomes" id="UP000823775">
    <property type="component" value="Unassembled WGS sequence"/>
</dbReference>
<dbReference type="InterPro" id="IPR038005">
    <property type="entry name" value="RX-like_CC"/>
</dbReference>
<sequence length="1312" mass="149491">MSFDKDLSELKDFFLELQEHNDICDVARDRFKFFVWELKFLDNFLALQDFTFAGECGMLDVTQKMQQIWKTVYAVVDEAQAEVDSDEDAEADSDEDVDAEANSDEDVDADCDVEEYSDSDAYADAKAYSDSDSDSDSDAYADAEADPDSDSDAYADAEGESDANAFVRSLFTGRRDEFIESNTNPFDFHVPTEIWKIKLEFRAKYSSPEISIPLPAYRDDVYNPKFVMEFINVVAENLNVLVQNDDPCSLLFVPGPKKQIEDVLKELKLLRLFVCVVSDLYIEPQNLHTFLTYVLVEAGHAAMIVWLYLPIHGNGNQDLVPSEMNVMLSDLLQMKAKPVQLGINKFCIDVLQALKSIIQSDWHLHVQNEHAAESGSVETPAHILVELPTISNPSWIVSLNDQMTILQEHENMTLEDVNRALGLGLPGNIQPIKAMTYLIIRKGLRFNFPRIHELGYVDFLLRNLKEFQGRYSGSLAPIKNQLHILEKELNILQPFLKDVAEEKYNKLKTLQDYATQLIGRAYEVEYIVDACICKEVPDWCVVSWFSDIIQEITVIRAEVAEISKKQVVAADLVLHGTVDAATVHTSSQLVRTRSMTEEIVGFEDVIEELRKRLISERKELDVISIAGMPGLGKTTLAYKLYYDKSVVPHFDIRAQCCVSQVYKRSDLLKAIIHDAIGASPDDFPTEADAAEKLRKTLLTKRYLILVDDVWEANAWDDLRPCFYDAKNGSRIILTTRHLEVANYATSISKPISLRMFNDEESWKLLQHKVFGKESCSSALEKVGQQIGKRCGGLPLSIVLVAGILQKMEKEEKSWKQVAWTLGSDIHSDSKAIIEQSYQNLPYHLKSCFLYFGAFAEDIEIDVSSLTRLWIAEAFIKSCGDKSLEDIAEGYLENLIERNLVMAARRDDLDGKVEACCIHDLLLEFCKERATEENLLRWIEWDQNANPSSCIYPHKHPQCRLAFSGMRENLEELSSSCSLVSSVLFAGKDSFYSRISKVYISLDFNNFKFLKVLNLENALPILYFPTDLVYLMYFAARIKQESIPSSIANLRNLETLIVRGAYYSLPITVWKMATLRHLHITGCFWPLESVEELFEDSSKLYDMKTVSTPLVGSIEELELVLTKAPNIRELRCGLSAFSRDPLPLLDFPTQLQTLDIFGPTFDEVLRDFPICISVSNLKKMTVSTFRLGLQHLSNFARLQTLQALELSSVDFVDEEWEVSNDEFPQLKILKLKACRGFKEWTVDEDAFSNLERLVLHECEYLKEIPSCFCDIPSLKYIEVEKCNESIVESARVIRETQVEDYQNSDFKLFIRES</sequence>
<name>A0ABS8TJY9_DATST</name>
<dbReference type="Pfam" id="PF23559">
    <property type="entry name" value="WHD_DRP"/>
    <property type="match status" value="1"/>
</dbReference>
<dbReference type="InterPro" id="IPR032675">
    <property type="entry name" value="LRR_dom_sf"/>
</dbReference>
<keyword evidence="20" id="KW-1185">Reference proteome</keyword>
<dbReference type="SUPFAM" id="SSF52540">
    <property type="entry name" value="P-loop containing nucleoside triphosphate hydrolases"/>
    <property type="match status" value="1"/>
</dbReference>
<dbReference type="InterPro" id="IPR021929">
    <property type="entry name" value="R1A-like_N"/>
</dbReference>
<keyword evidence="9" id="KW-0547">Nucleotide-binding</keyword>
<evidence type="ECO:0000256" key="4">
    <source>
        <dbReference type="ARBA" id="ARBA00008894"/>
    </source>
</evidence>
<feature type="domain" description="Disease resistance R13L4/SHOC-2-like LRR" evidence="18">
    <location>
        <begin position="1001"/>
        <end position="1296"/>
    </location>
</feature>
<keyword evidence="13" id="KW-0472">Membrane</keyword>
<dbReference type="Pfam" id="PF00931">
    <property type="entry name" value="NB-ARC"/>
    <property type="match status" value="1"/>
</dbReference>
<dbReference type="Gene3D" id="3.40.50.300">
    <property type="entry name" value="P-loop containing nucleotide triphosphate hydrolases"/>
    <property type="match status" value="1"/>
</dbReference>
<evidence type="ECO:0000256" key="8">
    <source>
        <dbReference type="ARBA" id="ARBA00022737"/>
    </source>
</evidence>
<feature type="region of interest" description="Disordered" evidence="14">
    <location>
        <begin position="81"/>
        <end position="111"/>
    </location>
</feature>
<evidence type="ECO:0000256" key="14">
    <source>
        <dbReference type="SAM" id="MobiDB-lite"/>
    </source>
</evidence>
<comment type="similarity">
    <text evidence="4">Belongs to the disease resistance NB-LRR family.</text>
</comment>
<dbReference type="EMBL" id="JACEIK010001652">
    <property type="protein sequence ID" value="MCD7471153.1"/>
    <property type="molecule type" value="Genomic_DNA"/>
</dbReference>
<dbReference type="PANTHER" id="PTHR23155">
    <property type="entry name" value="DISEASE RESISTANCE PROTEIN RP"/>
    <property type="match status" value="1"/>
</dbReference>
<dbReference type="PRINTS" id="PR00364">
    <property type="entry name" value="DISEASERSIST"/>
</dbReference>
<reference evidence="19 20" key="1">
    <citation type="journal article" date="2021" name="BMC Genomics">
        <title>Datura genome reveals duplications of psychoactive alkaloid biosynthetic genes and high mutation rate following tissue culture.</title>
        <authorList>
            <person name="Rajewski A."/>
            <person name="Carter-House D."/>
            <person name="Stajich J."/>
            <person name="Litt A."/>
        </authorList>
    </citation>
    <scope>NUCLEOTIDE SEQUENCE [LARGE SCALE GENOMIC DNA]</scope>
    <source>
        <strain evidence="19">AR-01</strain>
    </source>
</reference>
<feature type="domain" description="NB-ARC" evidence="15">
    <location>
        <begin position="603"/>
        <end position="774"/>
    </location>
</feature>
<keyword evidence="8" id="KW-0677">Repeat</keyword>
<accession>A0ABS8TJY9</accession>
<dbReference type="InterPro" id="IPR058922">
    <property type="entry name" value="WHD_DRP"/>
</dbReference>
<dbReference type="SUPFAM" id="SSF52058">
    <property type="entry name" value="L domain-like"/>
    <property type="match status" value="1"/>
</dbReference>
<gene>
    <name evidence="19" type="ORF">HAX54_011463</name>
</gene>
<comment type="caution">
    <text evidence="19">The sequence shown here is derived from an EMBL/GenBank/DDBJ whole genome shotgun (WGS) entry which is preliminary data.</text>
</comment>
<dbReference type="CDD" id="cd14798">
    <property type="entry name" value="RX-CC_like"/>
    <property type="match status" value="1"/>
</dbReference>
<dbReference type="Gene3D" id="1.10.10.10">
    <property type="entry name" value="Winged helix-like DNA-binding domain superfamily/Winged helix DNA-binding domain"/>
    <property type="match status" value="1"/>
</dbReference>
<proteinExistence type="inferred from homology"/>
<keyword evidence="12" id="KW-0175">Coiled coil</keyword>
<evidence type="ECO:0000256" key="6">
    <source>
        <dbReference type="ARBA" id="ARBA00022614"/>
    </source>
</evidence>
<organism evidence="19 20">
    <name type="scientific">Datura stramonium</name>
    <name type="common">Jimsonweed</name>
    <name type="synonym">Common thornapple</name>
    <dbReference type="NCBI Taxonomy" id="4076"/>
    <lineage>
        <taxon>Eukaryota</taxon>
        <taxon>Viridiplantae</taxon>
        <taxon>Streptophyta</taxon>
        <taxon>Embryophyta</taxon>
        <taxon>Tracheophyta</taxon>
        <taxon>Spermatophyta</taxon>
        <taxon>Magnoliopsida</taxon>
        <taxon>eudicotyledons</taxon>
        <taxon>Gunneridae</taxon>
        <taxon>Pentapetalae</taxon>
        <taxon>asterids</taxon>
        <taxon>lamiids</taxon>
        <taxon>Solanales</taxon>
        <taxon>Solanaceae</taxon>
        <taxon>Solanoideae</taxon>
        <taxon>Datureae</taxon>
        <taxon>Datura</taxon>
    </lineage>
</organism>
<evidence type="ECO:0000256" key="10">
    <source>
        <dbReference type="ARBA" id="ARBA00022821"/>
    </source>
</evidence>
<dbReference type="InterPro" id="IPR044974">
    <property type="entry name" value="Disease_R_plants"/>
</dbReference>
<evidence type="ECO:0000313" key="20">
    <source>
        <dbReference type="Proteomes" id="UP000823775"/>
    </source>
</evidence>
<evidence type="ECO:0000256" key="7">
    <source>
        <dbReference type="ARBA" id="ARBA00022667"/>
    </source>
</evidence>
<dbReference type="PANTHER" id="PTHR23155:SF1152">
    <property type="entry name" value="AAA+ ATPASE DOMAIN-CONTAINING PROTEIN"/>
    <property type="match status" value="1"/>
</dbReference>
<dbReference type="Gene3D" id="3.80.10.10">
    <property type="entry name" value="Ribonuclease Inhibitor"/>
    <property type="match status" value="1"/>
</dbReference>
<comment type="subcellular location">
    <subcellularLocation>
        <location evidence="3">Cytoplasm</location>
    </subcellularLocation>
    <subcellularLocation>
        <location evidence="2">Membrane</location>
        <topology evidence="2">Peripheral membrane protein</topology>
    </subcellularLocation>
</comment>
<dbReference type="InterPro" id="IPR002182">
    <property type="entry name" value="NB-ARC"/>
</dbReference>
<evidence type="ECO:0000256" key="5">
    <source>
        <dbReference type="ARBA" id="ARBA00022490"/>
    </source>
</evidence>
<evidence type="ECO:0000313" key="19">
    <source>
        <dbReference type="EMBL" id="MCD7471153.1"/>
    </source>
</evidence>
<evidence type="ECO:0000256" key="3">
    <source>
        <dbReference type="ARBA" id="ARBA00004496"/>
    </source>
</evidence>